<evidence type="ECO:0000313" key="3">
    <source>
        <dbReference type="Proteomes" id="UP001596540"/>
    </source>
</evidence>
<dbReference type="Proteomes" id="UP001596540">
    <property type="component" value="Unassembled WGS sequence"/>
</dbReference>
<dbReference type="RefSeq" id="WP_379870151.1">
    <property type="nucleotide sequence ID" value="NZ_JBHTBH010000003.1"/>
</dbReference>
<gene>
    <name evidence="2" type="ORF">ACFQRF_08150</name>
</gene>
<sequence>MGEAARELPLTESNGPLADSCESVRPDGTVTCLTRHGRRGAAIVPADLVAALEAAEDRADALEADAAMAEPGESIPWDQVKAEAGLW</sequence>
<comment type="caution">
    <text evidence="2">The sequence shown here is derived from an EMBL/GenBank/DDBJ whole genome shotgun (WGS) entry which is preliminary data.</text>
</comment>
<name>A0ABW2KEG5_9ACTN</name>
<organism evidence="2 3">
    <name type="scientific">Marinactinospora rubrisoli</name>
    <dbReference type="NCBI Taxonomy" id="2715399"/>
    <lineage>
        <taxon>Bacteria</taxon>
        <taxon>Bacillati</taxon>
        <taxon>Actinomycetota</taxon>
        <taxon>Actinomycetes</taxon>
        <taxon>Streptosporangiales</taxon>
        <taxon>Nocardiopsidaceae</taxon>
        <taxon>Marinactinospora</taxon>
    </lineage>
</organism>
<evidence type="ECO:0000256" key="1">
    <source>
        <dbReference type="SAM" id="MobiDB-lite"/>
    </source>
</evidence>
<protein>
    <recommendedName>
        <fullName evidence="4">Antitoxin</fullName>
    </recommendedName>
</protein>
<reference evidence="3" key="1">
    <citation type="journal article" date="2019" name="Int. J. Syst. Evol. Microbiol.">
        <title>The Global Catalogue of Microorganisms (GCM) 10K type strain sequencing project: providing services to taxonomists for standard genome sequencing and annotation.</title>
        <authorList>
            <consortium name="The Broad Institute Genomics Platform"/>
            <consortium name="The Broad Institute Genome Sequencing Center for Infectious Disease"/>
            <person name="Wu L."/>
            <person name="Ma J."/>
        </authorList>
    </citation>
    <scope>NUCLEOTIDE SEQUENCE [LARGE SCALE GENOMIC DNA]</scope>
    <source>
        <strain evidence="3">CGMCC 4.7382</strain>
    </source>
</reference>
<feature type="region of interest" description="Disordered" evidence="1">
    <location>
        <begin position="1"/>
        <end position="22"/>
    </location>
</feature>
<accession>A0ABW2KEG5</accession>
<keyword evidence="3" id="KW-1185">Reference proteome</keyword>
<proteinExistence type="predicted"/>
<dbReference type="EMBL" id="JBHTBH010000003">
    <property type="protein sequence ID" value="MFC7327713.1"/>
    <property type="molecule type" value="Genomic_DNA"/>
</dbReference>
<evidence type="ECO:0008006" key="4">
    <source>
        <dbReference type="Google" id="ProtNLM"/>
    </source>
</evidence>
<evidence type="ECO:0000313" key="2">
    <source>
        <dbReference type="EMBL" id="MFC7327713.1"/>
    </source>
</evidence>